<proteinExistence type="predicted"/>
<sequence>MRDCTYCGAFIIGGHRYNWKFHHNDRMDECSFQWAGFWGMSMTCPEAMAMAKSNVHLPESIACADDVANWRCPATTKVIDNEVLVGHSLEQ</sequence>
<dbReference type="Proteomes" id="UP000492821">
    <property type="component" value="Unassembled WGS sequence"/>
</dbReference>
<reference evidence="1" key="1">
    <citation type="journal article" date="2013" name="Genetics">
        <title>The draft genome and transcriptome of Panagrellus redivivus are shaped by the harsh demands of a free-living lifestyle.</title>
        <authorList>
            <person name="Srinivasan J."/>
            <person name="Dillman A.R."/>
            <person name="Macchietto M.G."/>
            <person name="Heikkinen L."/>
            <person name="Lakso M."/>
            <person name="Fracchia K.M."/>
            <person name="Antoshechkin I."/>
            <person name="Mortazavi A."/>
            <person name="Wong G."/>
            <person name="Sternberg P.W."/>
        </authorList>
    </citation>
    <scope>NUCLEOTIDE SEQUENCE [LARGE SCALE GENOMIC DNA]</scope>
    <source>
        <strain evidence="1">MT8872</strain>
    </source>
</reference>
<dbReference type="AlphaFoldDB" id="A0A7E4UXG9"/>
<reference evidence="2" key="2">
    <citation type="submission" date="2020-10" db="UniProtKB">
        <authorList>
            <consortium name="WormBaseParasite"/>
        </authorList>
    </citation>
    <scope>IDENTIFICATION</scope>
</reference>
<dbReference type="WBParaSite" id="Pan_g14006.t1">
    <property type="protein sequence ID" value="Pan_g14006.t1"/>
    <property type="gene ID" value="Pan_g14006"/>
</dbReference>
<accession>A0A7E4UXG9</accession>
<evidence type="ECO:0000313" key="1">
    <source>
        <dbReference type="Proteomes" id="UP000492821"/>
    </source>
</evidence>
<protein>
    <submittedName>
        <fullName evidence="2">C-type lectin domain-containing protein</fullName>
    </submittedName>
</protein>
<keyword evidence="1" id="KW-1185">Reference proteome</keyword>
<name>A0A7E4UXG9_PANRE</name>
<evidence type="ECO:0000313" key="2">
    <source>
        <dbReference type="WBParaSite" id="Pan_g14006.t1"/>
    </source>
</evidence>
<organism evidence="1 2">
    <name type="scientific">Panagrellus redivivus</name>
    <name type="common">Microworm</name>
    <dbReference type="NCBI Taxonomy" id="6233"/>
    <lineage>
        <taxon>Eukaryota</taxon>
        <taxon>Metazoa</taxon>
        <taxon>Ecdysozoa</taxon>
        <taxon>Nematoda</taxon>
        <taxon>Chromadorea</taxon>
        <taxon>Rhabditida</taxon>
        <taxon>Tylenchina</taxon>
        <taxon>Panagrolaimomorpha</taxon>
        <taxon>Panagrolaimoidea</taxon>
        <taxon>Panagrolaimidae</taxon>
        <taxon>Panagrellus</taxon>
    </lineage>
</organism>